<dbReference type="AlphaFoldDB" id="A0A561DU97"/>
<feature type="transmembrane region" description="Helical" evidence="1">
    <location>
        <begin position="49"/>
        <end position="69"/>
    </location>
</feature>
<protein>
    <recommendedName>
        <fullName evidence="4">DUF1345 domain-containing protein</fullName>
    </recommendedName>
</protein>
<evidence type="ECO:0000313" key="3">
    <source>
        <dbReference type="Proteomes" id="UP000318297"/>
    </source>
</evidence>
<dbReference type="SUPFAM" id="SSF81324">
    <property type="entry name" value="Voltage-gated potassium channels"/>
    <property type="match status" value="1"/>
</dbReference>
<organism evidence="2 3">
    <name type="scientific">Rudaeicoccus suwonensis</name>
    <dbReference type="NCBI Taxonomy" id="657409"/>
    <lineage>
        <taxon>Bacteria</taxon>
        <taxon>Bacillati</taxon>
        <taxon>Actinomycetota</taxon>
        <taxon>Actinomycetes</taxon>
        <taxon>Micrococcales</taxon>
        <taxon>Dermacoccaceae</taxon>
        <taxon>Rudaeicoccus</taxon>
    </lineage>
</organism>
<accession>A0A561DU97</accession>
<keyword evidence="1" id="KW-0812">Transmembrane</keyword>
<keyword evidence="1" id="KW-0472">Membrane</keyword>
<feature type="transmembrane region" description="Helical" evidence="1">
    <location>
        <begin position="108"/>
        <end position="131"/>
    </location>
</feature>
<dbReference type="Proteomes" id="UP000318297">
    <property type="component" value="Unassembled WGS sequence"/>
</dbReference>
<comment type="caution">
    <text evidence="2">The sequence shown here is derived from an EMBL/GenBank/DDBJ whole genome shotgun (WGS) entry which is preliminary data.</text>
</comment>
<gene>
    <name evidence="2" type="ORF">BKA23_3540</name>
</gene>
<evidence type="ECO:0000313" key="2">
    <source>
        <dbReference type="EMBL" id="TWE06890.1"/>
    </source>
</evidence>
<evidence type="ECO:0000256" key="1">
    <source>
        <dbReference type="SAM" id="Phobius"/>
    </source>
</evidence>
<evidence type="ECO:0008006" key="4">
    <source>
        <dbReference type="Google" id="ProtNLM"/>
    </source>
</evidence>
<dbReference type="EMBL" id="VIVQ01000007">
    <property type="protein sequence ID" value="TWE06890.1"/>
    <property type="molecule type" value="Genomic_DNA"/>
</dbReference>
<reference evidence="2 3" key="1">
    <citation type="submission" date="2019-06" db="EMBL/GenBank/DDBJ databases">
        <title>Sequencing the genomes of 1000 actinobacteria strains.</title>
        <authorList>
            <person name="Klenk H.-P."/>
        </authorList>
    </citation>
    <scope>NUCLEOTIDE SEQUENCE [LARGE SCALE GENOMIC DNA]</scope>
    <source>
        <strain evidence="2 3">DSM 19560</strain>
    </source>
</reference>
<name>A0A561DU97_9MICO</name>
<proteinExistence type="predicted"/>
<sequence>MTEQHRHLAWREPHEVENIAPVAVAILVAAGLQYLLPPHFVLIHPQWPLPALELALLALLIALGVSGAAVRHIRVLGLAVVALISIDNTVSSGLLVSHLIQGSSDMKALPLLVTGASIYVTNVISFGIWYWQLDRGGPYARARVRDPYPDFLFPQMTQEGLTDPSWRPLFFDYLYVSFTNATAFSPTDVMPLTRRAKALFTVQSLVALCTMALVLARAVNILN</sequence>
<feature type="transmembrane region" description="Helical" evidence="1">
    <location>
        <begin position="198"/>
        <end position="219"/>
    </location>
</feature>
<keyword evidence="1" id="KW-1133">Transmembrane helix</keyword>
<keyword evidence="3" id="KW-1185">Reference proteome</keyword>
<dbReference type="RefSeq" id="WP_145230882.1">
    <property type="nucleotide sequence ID" value="NZ_VIVQ01000007.1"/>
</dbReference>
<dbReference type="OrthoDB" id="5402524at2"/>
<feature type="transmembrane region" description="Helical" evidence="1">
    <location>
        <begin position="75"/>
        <end position="96"/>
    </location>
</feature>
<feature type="transmembrane region" description="Helical" evidence="1">
    <location>
        <begin position="19"/>
        <end position="37"/>
    </location>
</feature>